<protein>
    <recommendedName>
        <fullName evidence="2">RNA pseudouridylate synthase</fullName>
    </recommendedName>
    <alternativeName>
        <fullName evidence="3">RNA-uridine isomerase</fullName>
    </alternativeName>
</protein>
<comment type="caution">
    <text evidence="5">The sequence shown here is derived from an EMBL/GenBank/DDBJ whole genome shotgun (WGS) entry which is preliminary data.</text>
</comment>
<evidence type="ECO:0000256" key="1">
    <source>
        <dbReference type="ARBA" id="ARBA00000073"/>
    </source>
</evidence>
<dbReference type="GO" id="GO:0140098">
    <property type="term" value="F:catalytic activity, acting on RNA"/>
    <property type="evidence" value="ECO:0007669"/>
    <property type="project" value="UniProtKB-ARBA"/>
</dbReference>
<evidence type="ECO:0000259" key="4">
    <source>
        <dbReference type="Pfam" id="PF00849"/>
    </source>
</evidence>
<gene>
    <name evidence="5" type="ORF">BCR15_04840</name>
</gene>
<evidence type="ECO:0000313" key="6">
    <source>
        <dbReference type="Proteomes" id="UP000093501"/>
    </source>
</evidence>
<dbReference type="Pfam" id="PF00849">
    <property type="entry name" value="PseudoU_synth_2"/>
    <property type="match status" value="1"/>
</dbReference>
<sequence length="306" mass="34257">MPPRSPLPPRHGLQAAWVRTPDRDPSAPAPWASMRDWLVDKLAPSPEDVDDMLARGVFVDEAGRPLTGAEGYRPHTFVWFHRELREEAEVPGELTLLHLDDRIAVFDKPHFLSTIPRGRHVLQSAVVKARRQLDNPELSAAHRLDRGTAGVLLMTTAKRWRAAYHGVFSDRSAVKTYRAIAPVDPGLSFPRRVESHLVKRVGTLQAETLDLPPNAVTDIALLEVRGAWGLYEIRPTTGRTHQIRAHFNELGIPLLGDPLYPSVLPVDIDDFTTPLRLLAHRLEFPDPVDAAPRCFVSSRQLDWPSG</sequence>
<keyword evidence="6" id="KW-1185">Reference proteome</keyword>
<dbReference type="InterPro" id="IPR006145">
    <property type="entry name" value="PsdUridine_synth_RsuA/RluA"/>
</dbReference>
<proteinExistence type="predicted"/>
<reference evidence="6" key="1">
    <citation type="submission" date="2016-07" db="EMBL/GenBank/DDBJ databases">
        <authorList>
            <person name="Florea S."/>
            <person name="Webb J.S."/>
            <person name="Jaromczyk J."/>
            <person name="Schardl C.L."/>
        </authorList>
    </citation>
    <scope>NUCLEOTIDE SEQUENCE [LARGE SCALE GENOMIC DNA]</scope>
    <source>
        <strain evidence="6">IPBSL-7</strain>
    </source>
</reference>
<dbReference type="GO" id="GO:0003723">
    <property type="term" value="F:RNA binding"/>
    <property type="evidence" value="ECO:0007669"/>
    <property type="project" value="InterPro"/>
</dbReference>
<dbReference type="PROSITE" id="PS01129">
    <property type="entry name" value="PSI_RLU"/>
    <property type="match status" value="1"/>
</dbReference>
<dbReference type="EMBL" id="MBQD01000021">
    <property type="protein sequence ID" value="OCL33950.1"/>
    <property type="molecule type" value="Genomic_DNA"/>
</dbReference>
<dbReference type="InterPro" id="IPR020103">
    <property type="entry name" value="PsdUridine_synth_cat_dom_sf"/>
</dbReference>
<dbReference type="AlphaFoldDB" id="A0A1C0AMF3"/>
<dbReference type="SUPFAM" id="SSF55120">
    <property type="entry name" value="Pseudouridine synthase"/>
    <property type="match status" value="1"/>
</dbReference>
<accession>A0A1C0AMF3</accession>
<dbReference type="GO" id="GO:0009982">
    <property type="term" value="F:pseudouridine synthase activity"/>
    <property type="evidence" value="ECO:0007669"/>
    <property type="project" value="InterPro"/>
</dbReference>
<evidence type="ECO:0000256" key="3">
    <source>
        <dbReference type="ARBA" id="ARBA00033164"/>
    </source>
</evidence>
<dbReference type="Gene3D" id="3.30.2350.10">
    <property type="entry name" value="Pseudouridine synthase"/>
    <property type="match status" value="1"/>
</dbReference>
<comment type="catalytic activity">
    <reaction evidence="1">
        <text>a uridine in RNA = a pseudouridine in RNA</text>
        <dbReference type="Rhea" id="RHEA:48348"/>
        <dbReference type="Rhea" id="RHEA-COMP:12068"/>
        <dbReference type="Rhea" id="RHEA-COMP:12069"/>
        <dbReference type="ChEBI" id="CHEBI:65314"/>
        <dbReference type="ChEBI" id="CHEBI:65315"/>
    </reaction>
</comment>
<name>A0A1C0AMF3_9ACTN</name>
<organism evidence="5 6">
    <name type="scientific">Tessaracoccus lapidicaptus</name>
    <dbReference type="NCBI Taxonomy" id="1427523"/>
    <lineage>
        <taxon>Bacteria</taxon>
        <taxon>Bacillati</taxon>
        <taxon>Actinomycetota</taxon>
        <taxon>Actinomycetes</taxon>
        <taxon>Propionibacteriales</taxon>
        <taxon>Propionibacteriaceae</taxon>
        <taxon>Tessaracoccus</taxon>
    </lineage>
</organism>
<dbReference type="InterPro" id="IPR050188">
    <property type="entry name" value="RluA_PseudoU_synthase"/>
</dbReference>
<dbReference type="InterPro" id="IPR006224">
    <property type="entry name" value="PsdUridine_synth_RluA-like_CS"/>
</dbReference>
<dbReference type="GO" id="GO:0000455">
    <property type="term" value="P:enzyme-directed rRNA pseudouridine synthesis"/>
    <property type="evidence" value="ECO:0007669"/>
    <property type="project" value="TreeGrafter"/>
</dbReference>
<evidence type="ECO:0000313" key="5">
    <source>
        <dbReference type="EMBL" id="OCL33950.1"/>
    </source>
</evidence>
<dbReference type="PANTHER" id="PTHR21600">
    <property type="entry name" value="MITOCHONDRIAL RNA PSEUDOURIDINE SYNTHASE"/>
    <property type="match status" value="1"/>
</dbReference>
<evidence type="ECO:0000256" key="2">
    <source>
        <dbReference type="ARBA" id="ARBA00031870"/>
    </source>
</evidence>
<feature type="domain" description="Pseudouridine synthase RsuA/RluA-like" evidence="4">
    <location>
        <begin position="103"/>
        <end position="248"/>
    </location>
</feature>
<dbReference type="Proteomes" id="UP000093501">
    <property type="component" value="Unassembled WGS sequence"/>
</dbReference>
<dbReference type="PANTHER" id="PTHR21600:SF84">
    <property type="entry name" value="PSEUDOURIDINE SYNTHASE RSUA_RLUA-LIKE DOMAIN-CONTAINING PROTEIN"/>
    <property type="match status" value="1"/>
</dbReference>